<feature type="compositionally biased region" description="Polar residues" evidence="1">
    <location>
        <begin position="571"/>
        <end position="580"/>
    </location>
</feature>
<evidence type="ECO:0000313" key="3">
    <source>
        <dbReference type="Proteomes" id="UP001147695"/>
    </source>
</evidence>
<feature type="compositionally biased region" description="Low complexity" evidence="1">
    <location>
        <begin position="593"/>
        <end position="603"/>
    </location>
</feature>
<reference evidence="2" key="2">
    <citation type="journal article" date="2023" name="IMA Fungus">
        <title>Comparative genomic study of the Penicillium genus elucidates a diverse pangenome and 15 lateral gene transfer events.</title>
        <authorList>
            <person name="Petersen C."/>
            <person name="Sorensen T."/>
            <person name="Nielsen M.R."/>
            <person name="Sondergaard T.E."/>
            <person name="Sorensen J.L."/>
            <person name="Fitzpatrick D.A."/>
            <person name="Frisvad J.C."/>
            <person name="Nielsen K.L."/>
        </authorList>
    </citation>
    <scope>NUCLEOTIDE SEQUENCE</scope>
    <source>
        <strain evidence="2">IBT 35673</strain>
    </source>
</reference>
<dbReference type="AlphaFoldDB" id="A0A9W9UJ79"/>
<evidence type="ECO:0000256" key="1">
    <source>
        <dbReference type="SAM" id="MobiDB-lite"/>
    </source>
</evidence>
<feature type="region of interest" description="Disordered" evidence="1">
    <location>
        <begin position="568"/>
        <end position="682"/>
    </location>
</feature>
<accession>A0A9W9UJ79</accession>
<evidence type="ECO:0000313" key="2">
    <source>
        <dbReference type="EMBL" id="KAJ5344617.1"/>
    </source>
</evidence>
<dbReference type="EMBL" id="JAPZBQ010000002">
    <property type="protein sequence ID" value="KAJ5344617.1"/>
    <property type="molecule type" value="Genomic_DNA"/>
</dbReference>
<name>A0A9W9UJ79_PENBR</name>
<protein>
    <recommendedName>
        <fullName evidence="4">BTB domain-containing protein</fullName>
    </recommendedName>
</protein>
<comment type="caution">
    <text evidence="2">The sequence shown here is derived from an EMBL/GenBank/DDBJ whole genome shotgun (WGS) entry which is preliminary data.</text>
</comment>
<proteinExistence type="predicted"/>
<dbReference type="Proteomes" id="UP001147695">
    <property type="component" value="Unassembled WGS sequence"/>
</dbReference>
<organism evidence="2 3">
    <name type="scientific">Penicillium brevicompactum</name>
    <dbReference type="NCBI Taxonomy" id="5074"/>
    <lineage>
        <taxon>Eukaryota</taxon>
        <taxon>Fungi</taxon>
        <taxon>Dikarya</taxon>
        <taxon>Ascomycota</taxon>
        <taxon>Pezizomycotina</taxon>
        <taxon>Eurotiomycetes</taxon>
        <taxon>Eurotiomycetidae</taxon>
        <taxon>Eurotiales</taxon>
        <taxon>Aspergillaceae</taxon>
        <taxon>Penicillium</taxon>
    </lineage>
</organism>
<sequence length="682" mass="76961">MPSTRRCHTHAYLPRIWLGFGELECRKPDLEAIKDAHFEKYKPDYKIRAQKGRWHDLHLDVARKSTKWFDWCVKNGDHQQLVLPPLVSRSQIPSLLHFIYTGDYSVDVEDMSMYHVENSPDDCCTCEQICQLLRVHLAMFQTGLQLGLVELQGLAFGRFRALLDTAPAFVLKYAVSAAYSRRPIEDGLSDFRVHCIKGLMDYRPELVLPAVLRWCGYFRMNPKPSPGKFNEWHGEQEFEEQRQKFPTFSKHFEYALILDTVNLPVPSMKFPGRSEPVMSIHRYGFPPHDPHPSTMLRDPQRSNYQYVTYLQPLPFQHFSDQRPTNLGAPWRSFPGYDSAQSFSSGSMDAPINPVTSDSQNPSPMFEQTLQSITEEVDLVTSEPALLGSSPNEFAEQPQHVRSLGHLDTMDAPADLPQEDLISTAFPELDLDAILQDAADIDWSQTTNPQEFMTDMDFTSLLSDVDMNNNTWNSADLQLPPATGFKMPTQNNFDFAFAGLPEIDFSGLVPQTSIQAPQVTPMGYTDINFANCQPAVWVPEMTPQSSSVQSITDWTKSFDWSQAAHSAGSFETYDSQSTEASQPAPRYSLRSRDSSASSVASTEAPQKNSKKRSMPYAPSAPVQKKHCDWSRVSSPAEAASEPTESRKSSRYSLRSREPSASVPTSMGPPPRPSRSDRRSESKK</sequence>
<reference evidence="2" key="1">
    <citation type="submission" date="2022-12" db="EMBL/GenBank/DDBJ databases">
        <authorList>
            <person name="Petersen C."/>
        </authorList>
    </citation>
    <scope>NUCLEOTIDE SEQUENCE</scope>
    <source>
        <strain evidence="2">IBT 35673</strain>
    </source>
</reference>
<feature type="compositionally biased region" description="Basic and acidic residues" evidence="1">
    <location>
        <begin position="672"/>
        <end position="682"/>
    </location>
</feature>
<gene>
    <name evidence="2" type="ORF">N7452_002621</name>
</gene>
<evidence type="ECO:0008006" key="4">
    <source>
        <dbReference type="Google" id="ProtNLM"/>
    </source>
</evidence>